<keyword evidence="4" id="KW-1185">Reference proteome</keyword>
<dbReference type="RefSeq" id="WP_271715795.1">
    <property type="nucleotide sequence ID" value="NZ_AP024169.1"/>
</dbReference>
<keyword evidence="1" id="KW-0812">Transmembrane</keyword>
<dbReference type="Proteomes" id="UP000595897">
    <property type="component" value="Chromosome"/>
</dbReference>
<feature type="domain" description="Bypass of forespore C C-terminal" evidence="2">
    <location>
        <begin position="171"/>
        <end position="232"/>
    </location>
</feature>
<dbReference type="Pfam" id="PF08955">
    <property type="entry name" value="BofC_C"/>
    <property type="match status" value="1"/>
</dbReference>
<accession>A0A7R7EKP1</accession>
<evidence type="ECO:0000256" key="1">
    <source>
        <dbReference type="SAM" id="Phobius"/>
    </source>
</evidence>
<organism evidence="3 4">
    <name type="scientific">Anaeromicropila herbilytica</name>
    <dbReference type="NCBI Taxonomy" id="2785025"/>
    <lineage>
        <taxon>Bacteria</taxon>
        <taxon>Bacillati</taxon>
        <taxon>Bacillota</taxon>
        <taxon>Clostridia</taxon>
        <taxon>Lachnospirales</taxon>
        <taxon>Lachnospiraceae</taxon>
        <taxon>Anaeromicropila</taxon>
    </lineage>
</organism>
<feature type="transmembrane region" description="Helical" evidence="1">
    <location>
        <begin position="6"/>
        <end position="27"/>
    </location>
</feature>
<dbReference type="AlphaFoldDB" id="A0A7R7EKP1"/>
<keyword evidence="1" id="KW-0472">Membrane</keyword>
<sequence>MKMKKAYIILISFFSLTILFSICYLLSFKSALYQFNKNAVGKDNLLSSYQESIQNSTKGNTSVNTNQVEAEMNQNDNTVAVDSSENAYVTPSTEYELQEYDIKKGSLITNNLNTPDYLIGLTREEVINYLAKYMSDVPLADYEKGLTAFELISFSKDKVVLRKSFNSDLVQYKYYLAVQDGLITVYYSDKKTVYEYTEIEVNKLSEEDQIELNHGKYIKNADELYGVLESYSS</sequence>
<gene>
    <name evidence="3" type="ORF">bsdtb5_18800</name>
</gene>
<dbReference type="EMBL" id="AP024169">
    <property type="protein sequence ID" value="BCN30585.1"/>
    <property type="molecule type" value="Genomic_DNA"/>
</dbReference>
<name>A0A7R7EKP1_9FIRM</name>
<proteinExistence type="predicted"/>
<dbReference type="InterPro" id="IPR015050">
    <property type="entry name" value="BofC_C"/>
</dbReference>
<dbReference type="KEGG" id="ahb:bsdtb5_18800"/>
<reference evidence="3 4" key="1">
    <citation type="submission" date="2020-11" db="EMBL/GenBank/DDBJ databases">
        <title>Draft genome sequencing of a Lachnospiraceae strain isolated from anoxic soil subjected to BSD treatment.</title>
        <authorList>
            <person name="Uek A."/>
            <person name="Tonouchi A."/>
        </authorList>
    </citation>
    <scope>NUCLEOTIDE SEQUENCE [LARGE SCALE GENOMIC DNA]</scope>
    <source>
        <strain evidence="3 4">TB5</strain>
    </source>
</reference>
<evidence type="ECO:0000259" key="2">
    <source>
        <dbReference type="Pfam" id="PF08955"/>
    </source>
</evidence>
<evidence type="ECO:0000313" key="3">
    <source>
        <dbReference type="EMBL" id="BCN30585.1"/>
    </source>
</evidence>
<keyword evidence="1" id="KW-1133">Transmembrane helix</keyword>
<protein>
    <recommendedName>
        <fullName evidence="2">Bypass of forespore C C-terminal domain-containing protein</fullName>
    </recommendedName>
</protein>
<evidence type="ECO:0000313" key="4">
    <source>
        <dbReference type="Proteomes" id="UP000595897"/>
    </source>
</evidence>